<feature type="compositionally biased region" description="Polar residues" evidence="7">
    <location>
        <begin position="372"/>
        <end position="382"/>
    </location>
</feature>
<dbReference type="InterPro" id="IPR000014">
    <property type="entry name" value="PAS"/>
</dbReference>
<evidence type="ECO:0000259" key="8">
    <source>
        <dbReference type="PROSITE" id="PS50112"/>
    </source>
</evidence>
<dbReference type="GO" id="GO:0000977">
    <property type="term" value="F:RNA polymerase II transcription regulatory region sequence-specific DNA binding"/>
    <property type="evidence" value="ECO:0000318"/>
    <property type="project" value="GO_Central"/>
</dbReference>
<sequence>MRHFCIQGDPPWHNYPENISAPTNSSRHLSVLQGRYTHVQSGTHAIAREVYEHHLGSHILQSLDGFLFALYRDGRFLYISETVSIYLGLSQVELMGCSVFDYVHPGDHAELAEQLGMKLPPNKTSSSSPSSTNADGNSTSGSGAGSPAAIGPSAIQDDVTLNMTASSDRIERSFLIRMKSTLTKRGVHFKSSGYKVIHVTGALRPELSLSQYNHHPPNVLGFVAVGYSLPPPTISEVRLDPTMFMCKVDLDFTITFCEAKIGDFLDHSADSVIGKSFYSYIHAQDIANVRTSHQDLLNKGQTITKYYRWMLKEGGYIWVQTTATLCYAKNSNDSSFIFINQVISHVEHGEVAMDISQIPSLAVDEHIELLGTSPSRNKTSPCLHSGDEADGVSDQQVGTGGDSNNNSKGHQGLLEGKTRKRPQSPERRKSKKHRGAQITRNEPTGNHGNLEHKSEMSGRESKRKANARLLAQKPKPCPDVIPKQVIIRADSPNEKTLTVLGERGDFRESEDYAKRSKERLQHPEEVIKEVIIEDKGMHHSPTAISPINHMQASSSLLALSVRNASRHEEEDIVRVPLGSWENPPNRELPPDHNGMIPSPDTNHTRLSLAPMNSVPKGVFTTPSPKTPDSLLTPPLSDSAKNQFSLPPVSSLTSPKARPTHTDSITPIFTTENSISRYISTSGSKHETVYPIPSPLTQNPSVESLDSMRNMVKQEPSFYNARMLGVPSSYTNMAAYANYGQYNNLQHYNATVNLTSRAYQAAAATYDASMYKNYHTTPDLPIDLSYNGVTGIPIMSPANGPYFPTASRLQYNITDGQLSLNCDKTGLDKSKSTSV</sequence>
<feature type="compositionally biased region" description="Basic residues" evidence="7">
    <location>
        <begin position="418"/>
        <end position="435"/>
    </location>
</feature>
<proteinExistence type="predicted"/>
<evidence type="ECO:0000256" key="2">
    <source>
        <dbReference type="ARBA" id="ARBA00022737"/>
    </source>
</evidence>
<dbReference type="PANTHER" id="PTHR23043">
    <property type="entry name" value="HYPOXIA-INDUCIBLE FACTOR 1 ALPHA"/>
    <property type="match status" value="1"/>
</dbReference>
<feature type="region of interest" description="Disordered" evidence="7">
    <location>
        <begin position="372"/>
        <end position="464"/>
    </location>
</feature>
<keyword evidence="10" id="KW-1185">Reference proteome</keyword>
<organism evidence="9 10">
    <name type="scientific">Strongylocentrotus purpuratus</name>
    <name type="common">Purple sea urchin</name>
    <dbReference type="NCBI Taxonomy" id="7668"/>
    <lineage>
        <taxon>Eukaryota</taxon>
        <taxon>Metazoa</taxon>
        <taxon>Echinodermata</taxon>
        <taxon>Eleutherozoa</taxon>
        <taxon>Echinozoa</taxon>
        <taxon>Echinoidea</taxon>
        <taxon>Euechinoidea</taxon>
        <taxon>Echinacea</taxon>
        <taxon>Camarodonta</taxon>
        <taxon>Echinidea</taxon>
        <taxon>Strongylocentrotidae</taxon>
        <taxon>Strongylocentrotus</taxon>
    </lineage>
</organism>
<dbReference type="FunCoup" id="A0A7M7PR34">
    <property type="interactions" value="50"/>
</dbReference>
<dbReference type="PANTHER" id="PTHR23043:SF26">
    <property type="entry name" value="PROTEIN TRACHEALESS"/>
    <property type="match status" value="1"/>
</dbReference>
<accession>A0A7M7PR34</accession>
<dbReference type="KEGG" id="spu:578593"/>
<dbReference type="FunFam" id="3.30.450.20:FF:000025">
    <property type="entry name" value="Neuronal PAS domain protein 3 isoform 1"/>
    <property type="match status" value="1"/>
</dbReference>
<reference evidence="10" key="1">
    <citation type="submission" date="2015-02" db="EMBL/GenBank/DDBJ databases">
        <title>Genome sequencing for Strongylocentrotus purpuratus.</title>
        <authorList>
            <person name="Murali S."/>
            <person name="Liu Y."/>
            <person name="Vee V."/>
            <person name="English A."/>
            <person name="Wang M."/>
            <person name="Skinner E."/>
            <person name="Han Y."/>
            <person name="Muzny D.M."/>
            <person name="Worley K.C."/>
            <person name="Gibbs R.A."/>
        </authorList>
    </citation>
    <scope>NUCLEOTIDE SEQUENCE</scope>
</reference>
<feature type="domain" description="PAS" evidence="8">
    <location>
        <begin position="58"/>
        <end position="122"/>
    </location>
</feature>
<dbReference type="EnsemblMetazoa" id="XM_030999632">
    <property type="protein sequence ID" value="XP_030855492"/>
    <property type="gene ID" value="LOC578593"/>
</dbReference>
<reference evidence="9" key="2">
    <citation type="submission" date="2021-01" db="UniProtKB">
        <authorList>
            <consortium name="EnsemblMetazoa"/>
        </authorList>
    </citation>
    <scope>IDENTIFICATION</scope>
</reference>
<keyword evidence="5" id="KW-0804">Transcription</keyword>
<dbReference type="CDD" id="cd00130">
    <property type="entry name" value="PAS"/>
    <property type="match status" value="2"/>
</dbReference>
<evidence type="ECO:0000256" key="3">
    <source>
        <dbReference type="ARBA" id="ARBA00023015"/>
    </source>
</evidence>
<dbReference type="GO" id="GO:0006357">
    <property type="term" value="P:regulation of transcription by RNA polymerase II"/>
    <property type="evidence" value="ECO:0000318"/>
    <property type="project" value="GO_Central"/>
</dbReference>
<protein>
    <recommendedName>
        <fullName evidence="8">PAS domain-containing protein</fullName>
    </recommendedName>
</protein>
<dbReference type="GO" id="GO:0000981">
    <property type="term" value="F:DNA-binding transcription factor activity, RNA polymerase II-specific"/>
    <property type="evidence" value="ECO:0000318"/>
    <property type="project" value="GO_Central"/>
</dbReference>
<dbReference type="FunFam" id="3.30.450.20:FF:000021">
    <property type="entry name" value="Neuronal PAS domain-containing protein 3"/>
    <property type="match status" value="1"/>
</dbReference>
<dbReference type="OrthoDB" id="6021714at2759"/>
<dbReference type="GeneID" id="578593"/>
<feature type="region of interest" description="Disordered" evidence="7">
    <location>
        <begin position="645"/>
        <end position="664"/>
    </location>
</feature>
<keyword evidence="6" id="KW-0539">Nucleus</keyword>
<dbReference type="AlphaFoldDB" id="A0A7M7PR34"/>
<feature type="region of interest" description="Disordered" evidence="7">
    <location>
        <begin position="620"/>
        <end position="640"/>
    </location>
</feature>
<dbReference type="OMA" id="RANEGWD"/>
<evidence type="ECO:0000256" key="1">
    <source>
        <dbReference type="ARBA" id="ARBA00004123"/>
    </source>
</evidence>
<dbReference type="GO" id="GO:0005634">
    <property type="term" value="C:nucleus"/>
    <property type="evidence" value="ECO:0000318"/>
    <property type="project" value="GO_Central"/>
</dbReference>
<evidence type="ECO:0000256" key="6">
    <source>
        <dbReference type="ARBA" id="ARBA00023242"/>
    </source>
</evidence>
<dbReference type="SUPFAM" id="SSF55785">
    <property type="entry name" value="PYP-like sensor domain (PAS domain)"/>
    <property type="match status" value="2"/>
</dbReference>
<keyword evidence="2" id="KW-0677">Repeat</keyword>
<dbReference type="Pfam" id="PF08447">
    <property type="entry name" value="PAS_3"/>
    <property type="match status" value="1"/>
</dbReference>
<dbReference type="Pfam" id="PF00989">
    <property type="entry name" value="PAS"/>
    <property type="match status" value="1"/>
</dbReference>
<feature type="compositionally biased region" description="Basic and acidic residues" evidence="7">
    <location>
        <begin position="449"/>
        <end position="460"/>
    </location>
</feature>
<dbReference type="SMART" id="SM00091">
    <property type="entry name" value="PAS"/>
    <property type="match status" value="2"/>
</dbReference>
<dbReference type="Proteomes" id="UP000007110">
    <property type="component" value="Unassembled WGS sequence"/>
</dbReference>
<feature type="compositionally biased region" description="Low complexity" evidence="7">
    <location>
        <begin position="125"/>
        <end position="149"/>
    </location>
</feature>
<feature type="domain" description="PAS" evidence="8">
    <location>
        <begin position="248"/>
        <end position="300"/>
    </location>
</feature>
<feature type="compositionally biased region" description="Polar residues" evidence="7">
    <location>
        <begin position="393"/>
        <end position="409"/>
    </location>
</feature>
<evidence type="ECO:0000256" key="4">
    <source>
        <dbReference type="ARBA" id="ARBA00023125"/>
    </source>
</evidence>
<feature type="compositionally biased region" description="Polar residues" evidence="7">
    <location>
        <begin position="438"/>
        <end position="447"/>
    </location>
</feature>
<dbReference type="InterPro" id="IPR013767">
    <property type="entry name" value="PAS_fold"/>
</dbReference>
<comment type="subcellular location">
    <subcellularLocation>
        <location evidence="1">Nucleus</location>
    </subcellularLocation>
</comment>
<name>A0A7M7PR34_STRPU</name>
<dbReference type="InterPro" id="IPR035965">
    <property type="entry name" value="PAS-like_dom_sf"/>
</dbReference>
<keyword evidence="4" id="KW-0238">DNA-binding</keyword>
<evidence type="ECO:0000256" key="7">
    <source>
        <dbReference type="SAM" id="MobiDB-lite"/>
    </source>
</evidence>
<evidence type="ECO:0000313" key="10">
    <source>
        <dbReference type="Proteomes" id="UP000007110"/>
    </source>
</evidence>
<dbReference type="PROSITE" id="PS50112">
    <property type="entry name" value="PAS"/>
    <property type="match status" value="2"/>
</dbReference>
<evidence type="ECO:0000313" key="9">
    <source>
        <dbReference type="EnsemblMetazoa" id="XP_030855492"/>
    </source>
</evidence>
<dbReference type="InterPro" id="IPR013655">
    <property type="entry name" value="PAS_fold_3"/>
</dbReference>
<dbReference type="Gene3D" id="3.30.450.20">
    <property type="entry name" value="PAS domain"/>
    <property type="match status" value="2"/>
</dbReference>
<feature type="region of interest" description="Disordered" evidence="7">
    <location>
        <begin position="118"/>
        <end position="149"/>
    </location>
</feature>
<dbReference type="RefSeq" id="XP_030855492.1">
    <property type="nucleotide sequence ID" value="XM_030999632.1"/>
</dbReference>
<evidence type="ECO:0000256" key="5">
    <source>
        <dbReference type="ARBA" id="ARBA00023163"/>
    </source>
</evidence>
<dbReference type="InParanoid" id="A0A7M7PR34"/>
<keyword evidence="3" id="KW-0805">Transcription regulation</keyword>